<gene>
    <name evidence="1" type="ORF">CKAH01_14714</name>
</gene>
<evidence type="ECO:0000313" key="1">
    <source>
        <dbReference type="EMBL" id="KAK2770439.1"/>
    </source>
</evidence>
<dbReference type="AlphaFoldDB" id="A0AAD9YJC0"/>
<sequence length="67" mass="7404">MSSHTSAKSLTPGSSARQATCNLAQKLSNYKIKEDLEEDDNDEELKQQLAKANSNIKQIYGIFNESA</sequence>
<dbReference type="Proteomes" id="UP001281614">
    <property type="component" value="Unassembled WGS sequence"/>
</dbReference>
<evidence type="ECO:0000313" key="2">
    <source>
        <dbReference type="Proteomes" id="UP001281614"/>
    </source>
</evidence>
<comment type="caution">
    <text evidence="1">The sequence shown here is derived from an EMBL/GenBank/DDBJ whole genome shotgun (WGS) entry which is preliminary data.</text>
</comment>
<keyword evidence="2" id="KW-1185">Reference proteome</keyword>
<reference evidence="1" key="1">
    <citation type="submission" date="2023-02" db="EMBL/GenBank/DDBJ databases">
        <title>Colletotrichum kahawae CIFC_Que2 genome sequencing and assembly.</title>
        <authorList>
            <person name="Baroncelli R."/>
        </authorList>
    </citation>
    <scope>NUCLEOTIDE SEQUENCE</scope>
    <source>
        <strain evidence="1">CIFC_Que2</strain>
    </source>
</reference>
<organism evidence="1 2">
    <name type="scientific">Colletotrichum kahawae</name>
    <name type="common">Coffee berry disease fungus</name>
    <dbReference type="NCBI Taxonomy" id="34407"/>
    <lineage>
        <taxon>Eukaryota</taxon>
        <taxon>Fungi</taxon>
        <taxon>Dikarya</taxon>
        <taxon>Ascomycota</taxon>
        <taxon>Pezizomycotina</taxon>
        <taxon>Sordariomycetes</taxon>
        <taxon>Hypocreomycetidae</taxon>
        <taxon>Glomerellales</taxon>
        <taxon>Glomerellaceae</taxon>
        <taxon>Colletotrichum</taxon>
        <taxon>Colletotrichum gloeosporioides species complex</taxon>
    </lineage>
</organism>
<protein>
    <submittedName>
        <fullName evidence="1">Uncharacterized protein</fullName>
    </submittedName>
</protein>
<dbReference type="EMBL" id="VYYT01000095">
    <property type="protein sequence ID" value="KAK2770439.1"/>
    <property type="molecule type" value="Genomic_DNA"/>
</dbReference>
<name>A0AAD9YJC0_COLKA</name>
<accession>A0AAD9YJC0</accession>
<proteinExistence type="predicted"/>